<comment type="caution">
    <text evidence="2">The sequence shown here is derived from an EMBL/GenBank/DDBJ whole genome shotgun (WGS) entry which is preliminary data.</text>
</comment>
<protein>
    <submittedName>
        <fullName evidence="2">Uncharacterized protein</fullName>
    </submittedName>
</protein>
<evidence type="ECO:0000256" key="1">
    <source>
        <dbReference type="SAM" id="MobiDB-lite"/>
    </source>
</evidence>
<evidence type="ECO:0000313" key="2">
    <source>
        <dbReference type="EMBL" id="GIQ92486.1"/>
    </source>
</evidence>
<proteinExistence type="predicted"/>
<feature type="compositionally biased region" description="Basic and acidic residues" evidence="1">
    <location>
        <begin position="7"/>
        <end position="21"/>
    </location>
</feature>
<name>A0A9K3GS88_9EUKA</name>
<gene>
    <name evidence="2" type="ORF">KIPB_016277</name>
</gene>
<keyword evidence="3" id="KW-1185">Reference proteome</keyword>
<accession>A0A9K3GS88</accession>
<feature type="region of interest" description="Disordered" evidence="1">
    <location>
        <begin position="1"/>
        <end position="21"/>
    </location>
</feature>
<reference evidence="2 3" key="1">
    <citation type="journal article" date="2018" name="PLoS ONE">
        <title>The draft genome of Kipferlia bialata reveals reductive genome evolution in fornicate parasites.</title>
        <authorList>
            <person name="Tanifuji G."/>
            <person name="Takabayashi S."/>
            <person name="Kume K."/>
            <person name="Takagi M."/>
            <person name="Nakayama T."/>
            <person name="Kamikawa R."/>
            <person name="Inagaki Y."/>
            <person name="Hashimoto T."/>
        </authorList>
    </citation>
    <scope>NUCLEOTIDE SEQUENCE [LARGE SCALE GENOMIC DNA]</scope>
    <source>
        <strain evidence="2">NY0173</strain>
    </source>
</reference>
<sequence>TNLDLANEQRETAEEQRNQAQKRFEAELDVALKR</sequence>
<organism evidence="2 3">
    <name type="scientific">Kipferlia bialata</name>
    <dbReference type="NCBI Taxonomy" id="797122"/>
    <lineage>
        <taxon>Eukaryota</taxon>
        <taxon>Metamonada</taxon>
        <taxon>Carpediemonas-like organisms</taxon>
        <taxon>Kipferlia</taxon>
    </lineage>
</organism>
<dbReference type="AlphaFoldDB" id="A0A9K3GS88"/>
<evidence type="ECO:0000313" key="3">
    <source>
        <dbReference type="Proteomes" id="UP000265618"/>
    </source>
</evidence>
<dbReference type="EMBL" id="BDIP01009815">
    <property type="protein sequence ID" value="GIQ92486.1"/>
    <property type="molecule type" value="Genomic_DNA"/>
</dbReference>
<dbReference type="Proteomes" id="UP000265618">
    <property type="component" value="Unassembled WGS sequence"/>
</dbReference>
<feature type="non-terminal residue" evidence="2">
    <location>
        <position position="1"/>
    </location>
</feature>